<dbReference type="EMBL" id="CP009706">
    <property type="protein sequence ID" value="AIU73379.1"/>
    <property type="molecule type" value="Genomic_DNA"/>
</dbReference>
<dbReference type="Gene3D" id="3.90.550.10">
    <property type="entry name" value="Spore Coat Polysaccharide Biosynthesis Protein SpsA, Chain A"/>
    <property type="match status" value="1"/>
</dbReference>
<dbReference type="RefSeq" id="WP_025798187.1">
    <property type="nucleotide sequence ID" value="NZ_CP009706.1"/>
</dbReference>
<feature type="domain" description="Glycosyltransferase 2-like" evidence="1">
    <location>
        <begin position="6"/>
        <end position="141"/>
    </location>
</feature>
<dbReference type="InterPro" id="IPR029044">
    <property type="entry name" value="Nucleotide-diphossugar_trans"/>
</dbReference>
<organism evidence="2 3">
    <name type="scientific">Hafnia alvei FB1</name>
    <dbReference type="NCBI Taxonomy" id="1453496"/>
    <lineage>
        <taxon>Bacteria</taxon>
        <taxon>Pseudomonadati</taxon>
        <taxon>Pseudomonadota</taxon>
        <taxon>Gammaproteobacteria</taxon>
        <taxon>Enterobacterales</taxon>
        <taxon>Hafniaceae</taxon>
        <taxon>Hafnia</taxon>
    </lineage>
</organism>
<dbReference type="PATRIC" id="fig|1453496.5.peg.2840"/>
<dbReference type="AlphaFoldDB" id="A0A097R3T2"/>
<evidence type="ECO:0000313" key="2">
    <source>
        <dbReference type="EMBL" id="AIU73379.1"/>
    </source>
</evidence>
<dbReference type="Proteomes" id="UP000029986">
    <property type="component" value="Chromosome"/>
</dbReference>
<dbReference type="InterPro" id="IPR001173">
    <property type="entry name" value="Glyco_trans_2-like"/>
</dbReference>
<name>A0A097R3T2_HAFAL</name>
<dbReference type="KEGG" id="hav:AT03_13940"/>
<dbReference type="PANTHER" id="PTHR22916:SF3">
    <property type="entry name" value="UDP-GLCNAC:BETAGAL BETA-1,3-N-ACETYLGLUCOSAMINYLTRANSFERASE-LIKE PROTEIN 1"/>
    <property type="match status" value="1"/>
</dbReference>
<gene>
    <name evidence="2" type="ORF">AT03_13940</name>
</gene>
<dbReference type="PANTHER" id="PTHR22916">
    <property type="entry name" value="GLYCOSYLTRANSFERASE"/>
    <property type="match status" value="1"/>
</dbReference>
<keyword evidence="3" id="KW-1185">Reference proteome</keyword>
<evidence type="ECO:0000259" key="1">
    <source>
        <dbReference type="Pfam" id="PF00535"/>
    </source>
</evidence>
<accession>A0A097R3T2</accession>
<dbReference type="OrthoDB" id="6813549at2"/>
<protein>
    <recommendedName>
        <fullName evidence="1">Glycosyltransferase 2-like domain-containing protein</fullName>
    </recommendedName>
</protein>
<dbReference type="Pfam" id="PF00535">
    <property type="entry name" value="Glycos_transf_2"/>
    <property type="match status" value="1"/>
</dbReference>
<evidence type="ECO:0000313" key="3">
    <source>
        <dbReference type="Proteomes" id="UP000029986"/>
    </source>
</evidence>
<sequence length="324" mass="37723">MIQGVSVCVITYNHANYIEECLNSIIAQKADFPIEVVVRDDNSTDCTKQKILEIAAYNTNENINFKIIDGSVNLGANKNILKVIDNCTYEYVAFCEGDDYWTDELKLSKQYKYAKDNLHCDFFVHPAYYKYSSGEIKEVKWPIQFSSSLDAGKILNASWQFAPTSSYFIKKKALLSLPKWFAVASIGDIFIEIYSSRNGILMQNEYMSAYRYLASGSWSLSLKGNTENIINKSIRHYENFNDKLIKVKIDFPELSNEIDIKIANNNFQLSILYFKIRKIDKYKYYTKRCVEYRKSLNVKKRIFLKLKYFPILLRLLMKLNRASS</sequence>
<proteinExistence type="predicted"/>
<dbReference type="GO" id="GO:0016758">
    <property type="term" value="F:hexosyltransferase activity"/>
    <property type="evidence" value="ECO:0007669"/>
    <property type="project" value="UniProtKB-ARBA"/>
</dbReference>
<dbReference type="SUPFAM" id="SSF53448">
    <property type="entry name" value="Nucleotide-diphospho-sugar transferases"/>
    <property type="match status" value="1"/>
</dbReference>
<dbReference type="eggNOG" id="COG0463">
    <property type="taxonomic scope" value="Bacteria"/>
</dbReference>
<dbReference type="HOGENOM" id="CLU_025996_4_4_6"/>
<reference evidence="2 3" key="1">
    <citation type="journal article" date="2014" name="Gut Pathog.">
        <title>Gene clusters of Hafnia alvei strain FB1 important in survival and pathogenesis: a draft genome perspective.</title>
        <authorList>
            <person name="Tan J.Y."/>
            <person name="Yin W.F."/>
            <person name="Chan K.G."/>
        </authorList>
    </citation>
    <scope>NUCLEOTIDE SEQUENCE [LARGE SCALE GENOMIC DNA]</scope>
    <source>
        <strain evidence="2 3">FB1</strain>
    </source>
</reference>